<dbReference type="RefSeq" id="WP_269879232.1">
    <property type="nucleotide sequence ID" value="NZ_JAQAGZ010000001.1"/>
</dbReference>
<dbReference type="SUPFAM" id="SSF55961">
    <property type="entry name" value="Bet v1-like"/>
    <property type="match status" value="1"/>
</dbReference>
<proteinExistence type="predicted"/>
<keyword evidence="2" id="KW-1185">Reference proteome</keyword>
<reference evidence="1 2" key="1">
    <citation type="submission" date="2022-12" db="EMBL/GenBank/DDBJ databases">
        <title>Draft genome sequence of Paenibacillus sp. dW9.</title>
        <authorList>
            <person name="Choi E.-W."/>
            <person name="Kim D.-U."/>
        </authorList>
    </citation>
    <scope>NUCLEOTIDE SEQUENCE [LARGE SCALE GENOMIC DNA]</scope>
    <source>
        <strain evidence="2">dW9</strain>
    </source>
</reference>
<evidence type="ECO:0000313" key="2">
    <source>
        <dbReference type="Proteomes" id="UP001527882"/>
    </source>
</evidence>
<evidence type="ECO:0008006" key="3">
    <source>
        <dbReference type="Google" id="ProtNLM"/>
    </source>
</evidence>
<sequence length="61" mass="6591">MDTNRIETTIALRTTPNQVWNAITDAKQFGIWFGAEFNGLFTAGVQVAGTAYSDKGTPGHC</sequence>
<dbReference type="Gene3D" id="3.30.530.20">
    <property type="match status" value="1"/>
</dbReference>
<dbReference type="Proteomes" id="UP001527882">
    <property type="component" value="Unassembled WGS sequence"/>
</dbReference>
<dbReference type="EMBL" id="JAQAGZ010000001">
    <property type="protein sequence ID" value="MCZ8510856.1"/>
    <property type="molecule type" value="Genomic_DNA"/>
</dbReference>
<gene>
    <name evidence="1" type="ORF">O9H85_00045</name>
</gene>
<comment type="caution">
    <text evidence="1">The sequence shown here is derived from an EMBL/GenBank/DDBJ whole genome shotgun (WGS) entry which is preliminary data.</text>
</comment>
<dbReference type="InterPro" id="IPR023393">
    <property type="entry name" value="START-like_dom_sf"/>
</dbReference>
<organism evidence="1 2">
    <name type="scientific">Paenibacillus gyeongsangnamensis</name>
    <dbReference type="NCBI Taxonomy" id="3388067"/>
    <lineage>
        <taxon>Bacteria</taxon>
        <taxon>Bacillati</taxon>
        <taxon>Bacillota</taxon>
        <taxon>Bacilli</taxon>
        <taxon>Bacillales</taxon>
        <taxon>Paenibacillaceae</taxon>
        <taxon>Paenibacillus</taxon>
    </lineage>
</organism>
<protein>
    <recommendedName>
        <fullName evidence="3">Activator of Hsp90 ATPase 1 family protein</fullName>
    </recommendedName>
</protein>
<evidence type="ECO:0000313" key="1">
    <source>
        <dbReference type="EMBL" id="MCZ8510856.1"/>
    </source>
</evidence>
<accession>A0ABT4Q207</accession>
<name>A0ABT4Q207_9BACL</name>